<evidence type="ECO:0000256" key="3">
    <source>
        <dbReference type="ARBA" id="ARBA00023239"/>
    </source>
</evidence>
<evidence type="ECO:0000256" key="1">
    <source>
        <dbReference type="ARBA" id="ARBA00001864"/>
    </source>
</evidence>
<comment type="catalytic activity">
    <reaction evidence="1 5">
        <text>3-dehydroquinate = 3-dehydroshikimate + H2O</text>
        <dbReference type="Rhea" id="RHEA:21096"/>
        <dbReference type="ChEBI" id="CHEBI:15377"/>
        <dbReference type="ChEBI" id="CHEBI:16630"/>
        <dbReference type="ChEBI" id="CHEBI:32364"/>
        <dbReference type="EC" id="4.2.1.10"/>
    </reaction>
</comment>
<dbReference type="InterPro" id="IPR050146">
    <property type="entry name" value="Type-I_3-dehydroquinase"/>
</dbReference>
<gene>
    <name evidence="5" type="primary">aroD</name>
    <name evidence="6" type="ORF">F6I34_04665</name>
</gene>
<dbReference type="CDD" id="cd00502">
    <property type="entry name" value="DHQase_I"/>
    <property type="match status" value="1"/>
</dbReference>
<sequence>MKEVVVKDVVIGKGRPKIIIPVVGKSEQEIIDTFSKINQEPCDLIEWRIDHFDDVLEEGAVASLSHKLKEACSKPLLITFRTQHEGGVCQLGDEGYQKLYQSLIDDADFELLDIEMMMPDDMVTTLIEQAHQKNIQVILSNHDFDKTPEKATIIKRLTMMEEKGADIAKIAVMPNDKSDVVTLLNATFERSQVAETPLITMSMGQLGMVSRLAGELFGSQASFGALGQVSAPGQAPVEDLHNVLNLLTLNAE</sequence>
<keyword evidence="2 5" id="KW-0057">Aromatic amino acid biosynthesis</keyword>
<dbReference type="UniPathway" id="UPA00053">
    <property type="reaction ID" value="UER00086"/>
</dbReference>
<protein>
    <recommendedName>
        <fullName evidence="5">3-dehydroquinate dehydratase</fullName>
        <shortName evidence="5">3-dehydroquinase</shortName>
        <ecNumber evidence="5">4.2.1.10</ecNumber>
    </recommendedName>
    <alternativeName>
        <fullName evidence="5">Type I DHQase</fullName>
    </alternativeName>
    <alternativeName>
        <fullName evidence="5">Type I dehydroquinase</fullName>
        <shortName evidence="5">DHQ1</shortName>
    </alternativeName>
</protein>
<dbReference type="Gene3D" id="3.20.20.70">
    <property type="entry name" value="Aldolase class I"/>
    <property type="match status" value="1"/>
</dbReference>
<name>A0A5N1BJL4_9LACT</name>
<comment type="similarity">
    <text evidence="5">Belongs to the type-I 3-dehydroquinase family.</text>
</comment>
<dbReference type="GO" id="GO:0003855">
    <property type="term" value="F:3-dehydroquinate dehydratase activity"/>
    <property type="evidence" value="ECO:0007669"/>
    <property type="project" value="UniProtKB-UniRule"/>
</dbReference>
<keyword evidence="4 5" id="KW-0704">Schiff base</keyword>
<feature type="active site" description="Proton donor/acceptor" evidence="5">
    <location>
        <position position="142"/>
    </location>
</feature>
<dbReference type="EC" id="4.2.1.10" evidence="5"/>
<evidence type="ECO:0000256" key="4">
    <source>
        <dbReference type="ARBA" id="ARBA00023270"/>
    </source>
</evidence>
<evidence type="ECO:0000256" key="5">
    <source>
        <dbReference type="HAMAP-Rule" id="MF_00214"/>
    </source>
</evidence>
<dbReference type="InterPro" id="IPR013785">
    <property type="entry name" value="Aldolase_TIM"/>
</dbReference>
<dbReference type="PANTHER" id="PTHR43699">
    <property type="entry name" value="3-DEHYDROQUINATE DEHYDRATASE"/>
    <property type="match status" value="1"/>
</dbReference>
<feature type="binding site" evidence="5">
    <location>
        <begin position="46"/>
        <end position="48"/>
    </location>
    <ligand>
        <name>3-dehydroquinate</name>
        <dbReference type="ChEBI" id="CHEBI:32364"/>
    </ligand>
</feature>
<proteinExistence type="inferred from homology"/>
<dbReference type="AlphaFoldDB" id="A0A5N1BJL4"/>
<dbReference type="Proteomes" id="UP000326476">
    <property type="component" value="Unassembled WGS sequence"/>
</dbReference>
<dbReference type="HAMAP" id="MF_00214">
    <property type="entry name" value="AroD"/>
    <property type="match status" value="1"/>
</dbReference>
<feature type="binding site" evidence="5">
    <location>
        <position position="81"/>
    </location>
    <ligand>
        <name>3-dehydroquinate</name>
        <dbReference type="ChEBI" id="CHEBI:32364"/>
    </ligand>
</feature>
<feature type="binding site" evidence="5">
    <location>
        <position position="234"/>
    </location>
    <ligand>
        <name>3-dehydroquinate</name>
        <dbReference type="ChEBI" id="CHEBI:32364"/>
    </ligand>
</feature>
<dbReference type="GO" id="GO:0046279">
    <property type="term" value="P:3,4-dihydroxybenzoate biosynthetic process"/>
    <property type="evidence" value="ECO:0007669"/>
    <property type="project" value="UniProtKB-ARBA"/>
</dbReference>
<dbReference type="Pfam" id="PF01487">
    <property type="entry name" value="DHquinase_I"/>
    <property type="match status" value="1"/>
</dbReference>
<evidence type="ECO:0000256" key="2">
    <source>
        <dbReference type="ARBA" id="ARBA00023141"/>
    </source>
</evidence>
<feature type="binding site" evidence="5">
    <location>
        <position position="211"/>
    </location>
    <ligand>
        <name>3-dehydroquinate</name>
        <dbReference type="ChEBI" id="CHEBI:32364"/>
    </ligand>
</feature>
<reference evidence="7" key="1">
    <citation type="submission" date="2019-09" db="EMBL/GenBank/DDBJ databases">
        <title>Draft genome sequence assemblies of isolates from the urinary tract.</title>
        <authorList>
            <person name="Mores C.R."/>
            <person name="Putonti C."/>
            <person name="Wolfe A.J."/>
        </authorList>
    </citation>
    <scope>NUCLEOTIDE SEQUENCE [LARGE SCALE GENOMIC DNA]</scope>
    <source>
        <strain evidence="7">UMB8614</strain>
    </source>
</reference>
<dbReference type="GO" id="GO:0008652">
    <property type="term" value="P:amino acid biosynthetic process"/>
    <property type="evidence" value="ECO:0007669"/>
    <property type="project" value="UniProtKB-KW"/>
</dbReference>
<dbReference type="InterPro" id="IPR018508">
    <property type="entry name" value="3-dehydroquinate_DH_AS"/>
</dbReference>
<dbReference type="EMBL" id="VYVN01000009">
    <property type="protein sequence ID" value="KAA9240347.1"/>
    <property type="molecule type" value="Genomic_DNA"/>
</dbReference>
<keyword evidence="3 5" id="KW-0456">Lyase</keyword>
<dbReference type="PROSITE" id="PS01028">
    <property type="entry name" value="DEHYDROQUINASE_I"/>
    <property type="match status" value="1"/>
</dbReference>
<comment type="caution">
    <text evidence="6">The sequence shown here is derived from an EMBL/GenBank/DDBJ whole genome shotgun (WGS) entry which is preliminary data.</text>
</comment>
<dbReference type="RefSeq" id="WP_111822190.1">
    <property type="nucleotide sequence ID" value="NZ_QMGY01000003.1"/>
</dbReference>
<dbReference type="GO" id="GO:0009073">
    <property type="term" value="P:aromatic amino acid family biosynthetic process"/>
    <property type="evidence" value="ECO:0007669"/>
    <property type="project" value="UniProtKB-KW"/>
</dbReference>
<dbReference type="GO" id="GO:0009423">
    <property type="term" value="P:chorismate biosynthetic process"/>
    <property type="evidence" value="ECO:0007669"/>
    <property type="project" value="UniProtKB-UniRule"/>
</dbReference>
<evidence type="ECO:0000313" key="7">
    <source>
        <dbReference type="Proteomes" id="UP000326476"/>
    </source>
</evidence>
<feature type="active site" description="Schiff-base intermediate with substrate" evidence="5">
    <location>
        <position position="169"/>
    </location>
</feature>
<organism evidence="6 7">
    <name type="scientific">Aerococcus tenax</name>
    <dbReference type="NCBI Taxonomy" id="3078812"/>
    <lineage>
        <taxon>Bacteria</taxon>
        <taxon>Bacillati</taxon>
        <taxon>Bacillota</taxon>
        <taxon>Bacilli</taxon>
        <taxon>Lactobacillales</taxon>
        <taxon>Aerococcaceae</taxon>
        <taxon>Aerococcus</taxon>
    </lineage>
</organism>
<accession>A0A5N1BJL4</accession>
<dbReference type="NCBIfam" id="TIGR01093">
    <property type="entry name" value="aroD"/>
    <property type="match status" value="1"/>
</dbReference>
<evidence type="ECO:0000313" key="6">
    <source>
        <dbReference type="EMBL" id="KAA9240347.1"/>
    </source>
</evidence>
<dbReference type="FunFam" id="3.20.20.70:FF:000047">
    <property type="entry name" value="3-dehydroquinate dehydratase"/>
    <property type="match status" value="1"/>
</dbReference>
<dbReference type="PANTHER" id="PTHR43699:SF1">
    <property type="entry name" value="3-DEHYDROQUINATE DEHYDRATASE"/>
    <property type="match status" value="1"/>
</dbReference>
<comment type="pathway">
    <text evidence="5">Metabolic intermediate biosynthesis; chorismate biosynthesis; chorismate from D-erythrose 4-phosphate and phosphoenolpyruvate: step 3/7.</text>
</comment>
<comment type="subunit">
    <text evidence="5">Homodimer.</text>
</comment>
<feature type="binding site" evidence="5">
    <location>
        <position position="230"/>
    </location>
    <ligand>
        <name>3-dehydroquinate</name>
        <dbReference type="ChEBI" id="CHEBI:32364"/>
    </ligand>
</feature>
<comment type="caution">
    <text evidence="5">Lacks conserved residue(s) required for the propagation of feature annotation.</text>
</comment>
<dbReference type="InterPro" id="IPR001381">
    <property type="entry name" value="DHquinase_I"/>
</dbReference>
<keyword evidence="5" id="KW-0028">Amino-acid biosynthesis</keyword>
<comment type="function">
    <text evidence="5">Involved in the third step of the chorismate pathway, which leads to the biosynthesis of aromatic amino acids. Catalyzes the cis-dehydration of 3-dehydroquinate (DHQ) and introduces the first double bond of the aromatic ring to yield 3-dehydroshikimate.</text>
</comment>
<dbReference type="SUPFAM" id="SSF51569">
    <property type="entry name" value="Aldolase"/>
    <property type="match status" value="1"/>
</dbReference>
<keyword evidence="7" id="KW-1185">Reference proteome</keyword>